<dbReference type="PANTHER" id="PTHR44068">
    <property type="entry name" value="ZGC:194242"/>
    <property type="match status" value="1"/>
</dbReference>
<feature type="domain" description="Methyltransferase" evidence="1">
    <location>
        <begin position="42"/>
        <end position="139"/>
    </location>
</feature>
<comment type="caution">
    <text evidence="2">The sequence shown here is derived from an EMBL/GenBank/DDBJ whole genome shotgun (WGS) entry which is preliminary data.</text>
</comment>
<evidence type="ECO:0000259" key="1">
    <source>
        <dbReference type="Pfam" id="PF13649"/>
    </source>
</evidence>
<dbReference type="Pfam" id="PF13649">
    <property type="entry name" value="Methyltransf_25"/>
    <property type="match status" value="1"/>
</dbReference>
<sequence>MPQKEVGHHFLARLGKKRLRPGGITATNWLMAQGQLTSETQILEVACNMGTTSIELATQYHAQITGVDLDPKALAKAQQNIERAGVTDYVHLQQANALKLPFADNTFDIVINEAMLTMLNQGAKEKALQEYYRVLKPGGHLLTHDVAFQDPAVTAVLDTLRHTINVNVEPLQVDTWTALFSGIGFKNVTRTTGKMTLMSAKGMLKDEGLFNTIKIISRGLQPANRQMFKQMHHFFTKTGKDLCYIAVCSTK</sequence>
<dbReference type="EMBL" id="OGVC01000002">
    <property type="protein sequence ID" value="SPC36242.1"/>
    <property type="molecule type" value="Genomic_DNA"/>
</dbReference>
<protein>
    <recommendedName>
        <fullName evidence="1">Methyltransferase domain-containing protein</fullName>
    </recommendedName>
</protein>
<proteinExistence type="predicted"/>
<dbReference type="RefSeq" id="WP_106482956.1">
    <property type="nucleotide sequence ID" value="NZ_LT984417.1"/>
</dbReference>
<evidence type="ECO:0000313" key="3">
    <source>
        <dbReference type="Proteomes" id="UP000238739"/>
    </source>
</evidence>
<dbReference type="SUPFAM" id="SSF53335">
    <property type="entry name" value="S-adenosyl-L-methionine-dependent methyltransferases"/>
    <property type="match status" value="1"/>
</dbReference>
<dbReference type="CDD" id="cd02440">
    <property type="entry name" value="AdoMet_MTases"/>
    <property type="match status" value="1"/>
</dbReference>
<reference evidence="2" key="1">
    <citation type="submission" date="2018-01" db="EMBL/GenBank/DDBJ databases">
        <authorList>
            <person name="Chaillou S."/>
        </authorList>
    </citation>
    <scope>NUCLEOTIDE SEQUENCE [LARGE SCALE GENOMIC DNA]</scope>
    <source>
        <strain evidence="2">MFPC41A2801</strain>
    </source>
</reference>
<name>A0A2N9DT58_9LACO</name>
<organism evidence="2 3">
    <name type="scientific">Latilactobacillus fuchuensis</name>
    <dbReference type="NCBI Taxonomy" id="164393"/>
    <lineage>
        <taxon>Bacteria</taxon>
        <taxon>Bacillati</taxon>
        <taxon>Bacillota</taxon>
        <taxon>Bacilli</taxon>
        <taxon>Lactobacillales</taxon>
        <taxon>Lactobacillaceae</taxon>
        <taxon>Latilactobacillus</taxon>
    </lineage>
</organism>
<dbReference type="InterPro" id="IPR041698">
    <property type="entry name" value="Methyltransf_25"/>
</dbReference>
<gene>
    <name evidence="2" type="ORF">LFUMFP_100021</name>
</gene>
<accession>A0A2N9DT58</accession>
<evidence type="ECO:0000313" key="2">
    <source>
        <dbReference type="EMBL" id="SPC36242.1"/>
    </source>
</evidence>
<keyword evidence="3" id="KW-1185">Reference proteome</keyword>
<dbReference type="AlphaFoldDB" id="A0A2N9DT58"/>
<dbReference type="InterPro" id="IPR029063">
    <property type="entry name" value="SAM-dependent_MTases_sf"/>
</dbReference>
<dbReference type="Proteomes" id="UP000238739">
    <property type="component" value="Unassembled WGS sequence"/>
</dbReference>
<dbReference type="PANTHER" id="PTHR44068:SF11">
    <property type="entry name" value="GERANYL DIPHOSPHATE 2-C-METHYLTRANSFERASE"/>
    <property type="match status" value="1"/>
</dbReference>
<dbReference type="Gene3D" id="3.40.50.150">
    <property type="entry name" value="Vaccinia Virus protein VP39"/>
    <property type="match status" value="1"/>
</dbReference>
<dbReference type="InterPro" id="IPR050447">
    <property type="entry name" value="Erg6_SMT_methyltransf"/>
</dbReference>